<feature type="transmembrane region" description="Helical" evidence="7">
    <location>
        <begin position="328"/>
        <end position="349"/>
    </location>
</feature>
<feature type="transmembrane region" description="Helical" evidence="7">
    <location>
        <begin position="225"/>
        <end position="242"/>
    </location>
</feature>
<protein>
    <recommendedName>
        <fullName evidence="8">Major facilitator superfamily (MFS) profile domain-containing protein</fullName>
    </recommendedName>
</protein>
<evidence type="ECO:0000256" key="4">
    <source>
        <dbReference type="ARBA" id="ARBA00022989"/>
    </source>
</evidence>
<keyword evidence="4 7" id="KW-1133">Transmembrane helix</keyword>
<feature type="transmembrane region" description="Helical" evidence="7">
    <location>
        <begin position="124"/>
        <end position="143"/>
    </location>
</feature>
<sequence>MDASPTESTLMPAPGSHDDLRNTSKQPDLEAAEQSGEADPAGSNDMINGCSKGKVAVIMLALCLAVLLAALDATIITTALPTISEHFNSSAGYVWIGSAYLLATASAVPSWAKISDIFGRKPMLLLANGIGGGGLSVLSNIVIGDLIPLRIRGGYYGILGSMWAVALSIGPVIGGALTQNASWRWCFYINLPIDGFAFFILLFFLDVKTPRTPILAGLKAVDWTGMVLIVGATLMFLLGLQYGGQTAPWDSAEVICLLVFGVLTFGLFLTWDWKVARYPIMPTQLFNSRTNCATLGAIFFHGVVFIAGTYYLPLYFQLVRGASPIMSGVYLLPTALSMGFSSVATGAFVGITGKFLLPIWFGFFFMTFGFGLYINIDAASNWAKLVLYQIVASVGVGPLFQAPTVALQAHIHPRDIGTGTATLSFVRSLATSIGVVIGNVVYANQFKQNLQGLSLSLSPQQTESLFSGEASDSTGLINSLPQLAKDEVRAAFADSLQPMWIMYCCFAAAGLLVSFFIKPKKLTSEHEETKTGLEAETANAEARAAEKAARRQAKERKPGSTETQQHDDEKKDHDFESGLEPHA</sequence>
<feature type="transmembrane region" description="Helical" evidence="7">
    <location>
        <begin position="92"/>
        <end position="112"/>
    </location>
</feature>
<gene>
    <name evidence="9" type="ORF">PRZ48_007844</name>
</gene>
<feature type="region of interest" description="Disordered" evidence="6">
    <location>
        <begin position="1"/>
        <end position="44"/>
    </location>
</feature>
<keyword evidence="10" id="KW-1185">Reference proteome</keyword>
<reference evidence="9 10" key="1">
    <citation type="journal article" date="2023" name="G3 (Bethesda)">
        <title>A chromosome-level genome assembly of Zasmidium syzygii isolated from banana leaves.</title>
        <authorList>
            <person name="van Westerhoven A.C."/>
            <person name="Mehrabi R."/>
            <person name="Talebi R."/>
            <person name="Steentjes M.B.F."/>
            <person name="Corcolon B."/>
            <person name="Chong P.A."/>
            <person name="Kema G.H.J."/>
            <person name="Seidl M.F."/>
        </authorList>
    </citation>
    <scope>NUCLEOTIDE SEQUENCE [LARGE SCALE GENOMIC DNA]</scope>
    <source>
        <strain evidence="9 10">P124</strain>
    </source>
</reference>
<comment type="subcellular location">
    <subcellularLocation>
        <location evidence="1">Membrane</location>
        <topology evidence="1">Multi-pass membrane protein</topology>
    </subcellularLocation>
</comment>
<dbReference type="EMBL" id="JAXOVC010000005">
    <property type="protein sequence ID" value="KAK4502033.1"/>
    <property type="molecule type" value="Genomic_DNA"/>
</dbReference>
<evidence type="ECO:0000313" key="10">
    <source>
        <dbReference type="Proteomes" id="UP001305779"/>
    </source>
</evidence>
<dbReference type="PROSITE" id="PS50850">
    <property type="entry name" value="MFS"/>
    <property type="match status" value="1"/>
</dbReference>
<evidence type="ECO:0000256" key="6">
    <source>
        <dbReference type="SAM" id="MobiDB-lite"/>
    </source>
</evidence>
<dbReference type="SUPFAM" id="SSF103473">
    <property type="entry name" value="MFS general substrate transporter"/>
    <property type="match status" value="1"/>
</dbReference>
<feature type="region of interest" description="Disordered" evidence="6">
    <location>
        <begin position="526"/>
        <end position="583"/>
    </location>
</feature>
<evidence type="ECO:0000256" key="5">
    <source>
        <dbReference type="ARBA" id="ARBA00023136"/>
    </source>
</evidence>
<feature type="transmembrane region" description="Helical" evidence="7">
    <location>
        <begin position="55"/>
        <end position="80"/>
    </location>
</feature>
<feature type="transmembrane region" description="Helical" evidence="7">
    <location>
        <begin position="500"/>
        <end position="517"/>
    </location>
</feature>
<evidence type="ECO:0000256" key="3">
    <source>
        <dbReference type="ARBA" id="ARBA00022692"/>
    </source>
</evidence>
<dbReference type="Gene3D" id="1.20.1720.10">
    <property type="entry name" value="Multidrug resistance protein D"/>
    <property type="match status" value="2"/>
</dbReference>
<evidence type="ECO:0000259" key="8">
    <source>
        <dbReference type="PROSITE" id="PS50850"/>
    </source>
</evidence>
<dbReference type="Pfam" id="PF07690">
    <property type="entry name" value="MFS_1"/>
    <property type="match status" value="1"/>
</dbReference>
<dbReference type="InterPro" id="IPR020846">
    <property type="entry name" value="MFS_dom"/>
</dbReference>
<feature type="transmembrane region" description="Helical" evidence="7">
    <location>
        <begin position="293"/>
        <end position="316"/>
    </location>
</feature>
<evidence type="ECO:0000256" key="1">
    <source>
        <dbReference type="ARBA" id="ARBA00004141"/>
    </source>
</evidence>
<accession>A0ABR0ELM3</accession>
<dbReference type="InterPro" id="IPR011701">
    <property type="entry name" value="MFS"/>
</dbReference>
<organism evidence="9 10">
    <name type="scientific">Zasmidium cellare</name>
    <name type="common">Wine cellar mold</name>
    <name type="synonym">Racodium cellare</name>
    <dbReference type="NCBI Taxonomy" id="395010"/>
    <lineage>
        <taxon>Eukaryota</taxon>
        <taxon>Fungi</taxon>
        <taxon>Dikarya</taxon>
        <taxon>Ascomycota</taxon>
        <taxon>Pezizomycotina</taxon>
        <taxon>Dothideomycetes</taxon>
        <taxon>Dothideomycetidae</taxon>
        <taxon>Mycosphaerellales</taxon>
        <taxon>Mycosphaerellaceae</taxon>
        <taxon>Zasmidium</taxon>
    </lineage>
</organism>
<dbReference type="InterPro" id="IPR036259">
    <property type="entry name" value="MFS_trans_sf"/>
</dbReference>
<evidence type="ECO:0000256" key="2">
    <source>
        <dbReference type="ARBA" id="ARBA00007520"/>
    </source>
</evidence>
<dbReference type="PANTHER" id="PTHR23501">
    <property type="entry name" value="MAJOR FACILITATOR SUPERFAMILY"/>
    <property type="match status" value="1"/>
</dbReference>
<evidence type="ECO:0000313" key="9">
    <source>
        <dbReference type="EMBL" id="KAK4502033.1"/>
    </source>
</evidence>
<evidence type="ECO:0000256" key="7">
    <source>
        <dbReference type="SAM" id="Phobius"/>
    </source>
</evidence>
<dbReference type="Gene3D" id="1.20.1250.20">
    <property type="entry name" value="MFS general substrate transporter like domains"/>
    <property type="match status" value="1"/>
</dbReference>
<proteinExistence type="inferred from homology"/>
<feature type="transmembrane region" description="Helical" evidence="7">
    <location>
        <begin position="185"/>
        <end position="205"/>
    </location>
</feature>
<feature type="compositionally biased region" description="Basic and acidic residues" evidence="6">
    <location>
        <begin position="555"/>
        <end position="583"/>
    </location>
</feature>
<feature type="domain" description="Major facilitator superfamily (MFS) profile" evidence="8">
    <location>
        <begin position="1"/>
        <end position="522"/>
    </location>
</feature>
<keyword evidence="3 7" id="KW-0812">Transmembrane</keyword>
<feature type="transmembrane region" description="Helical" evidence="7">
    <location>
        <begin position="355"/>
        <end position="374"/>
    </location>
</feature>
<feature type="transmembrane region" description="Helical" evidence="7">
    <location>
        <begin position="254"/>
        <end position="273"/>
    </location>
</feature>
<feature type="transmembrane region" description="Helical" evidence="7">
    <location>
        <begin position="155"/>
        <end position="178"/>
    </location>
</feature>
<comment type="similarity">
    <text evidence="2">Belongs to the major facilitator superfamily. TCR/Tet family.</text>
</comment>
<name>A0ABR0ELM3_ZASCE</name>
<comment type="caution">
    <text evidence="9">The sequence shown here is derived from an EMBL/GenBank/DDBJ whole genome shotgun (WGS) entry which is preliminary data.</text>
</comment>
<dbReference type="PANTHER" id="PTHR23501:SF102">
    <property type="entry name" value="DRUG TRANSPORTER, PUTATIVE (AFU_ORTHOLOGUE AFUA_3G08530)-RELATED"/>
    <property type="match status" value="1"/>
</dbReference>
<keyword evidence="5 7" id="KW-0472">Membrane</keyword>
<dbReference type="Proteomes" id="UP001305779">
    <property type="component" value="Unassembled WGS sequence"/>
</dbReference>